<evidence type="ECO:0008006" key="3">
    <source>
        <dbReference type="Google" id="ProtNLM"/>
    </source>
</evidence>
<sequence length="234" mass="25657">MYVQNNWDLPALEGPRDYLTTSVRAITVEKAKAANNKLRTAYAPTVLSILGGGLERLFEEACLPVPKHLITGAPFPLPDHPGGLVNHVIPTYFPWRIQARSAVERAQDIESEMNKLSNPVITTVQSALIEITGTLPTFLLKPIASSLNSRCSVGASIFPVFDAIKKPTLNQIQYMEACVGSPGKSIGTTVVACGINGDQRIVFIMDRRVFPDEKLFQLFGKYVEEELESILSNA</sequence>
<reference evidence="1" key="1">
    <citation type="submission" date="2021-06" db="EMBL/GenBank/DDBJ databases">
        <authorList>
            <person name="Hodson N. C."/>
            <person name="Mongue J. A."/>
            <person name="Jaron S. K."/>
        </authorList>
    </citation>
    <scope>NUCLEOTIDE SEQUENCE</scope>
</reference>
<dbReference type="OrthoDB" id="8295850at2759"/>
<dbReference type="AlphaFoldDB" id="A0A8J2JG85"/>
<proteinExistence type="predicted"/>
<keyword evidence="2" id="KW-1185">Reference proteome</keyword>
<dbReference type="Proteomes" id="UP000708208">
    <property type="component" value="Unassembled WGS sequence"/>
</dbReference>
<gene>
    <name evidence="1" type="ORF">AFUS01_LOCUS8965</name>
</gene>
<name>A0A8J2JG85_9HEXA</name>
<evidence type="ECO:0000313" key="1">
    <source>
        <dbReference type="EMBL" id="CAG7719650.1"/>
    </source>
</evidence>
<dbReference type="EMBL" id="CAJVCH010063268">
    <property type="protein sequence ID" value="CAG7719650.1"/>
    <property type="molecule type" value="Genomic_DNA"/>
</dbReference>
<organism evidence="1 2">
    <name type="scientific">Allacma fusca</name>
    <dbReference type="NCBI Taxonomy" id="39272"/>
    <lineage>
        <taxon>Eukaryota</taxon>
        <taxon>Metazoa</taxon>
        <taxon>Ecdysozoa</taxon>
        <taxon>Arthropoda</taxon>
        <taxon>Hexapoda</taxon>
        <taxon>Collembola</taxon>
        <taxon>Symphypleona</taxon>
        <taxon>Sminthuridae</taxon>
        <taxon>Allacma</taxon>
    </lineage>
</organism>
<accession>A0A8J2JG85</accession>
<evidence type="ECO:0000313" key="2">
    <source>
        <dbReference type="Proteomes" id="UP000708208"/>
    </source>
</evidence>
<protein>
    <recommendedName>
        <fullName evidence="3">O-acyltransferase WSD1 C-terminal domain-containing protein</fullName>
    </recommendedName>
</protein>
<comment type="caution">
    <text evidence="1">The sequence shown here is derived from an EMBL/GenBank/DDBJ whole genome shotgun (WGS) entry which is preliminary data.</text>
</comment>